<evidence type="ECO:0000313" key="3">
    <source>
        <dbReference type="WBParaSite" id="OFLC_0001004801-mRNA-1"/>
    </source>
</evidence>
<dbReference type="Proteomes" id="UP000267606">
    <property type="component" value="Unassembled WGS sequence"/>
</dbReference>
<proteinExistence type="predicted"/>
<evidence type="ECO:0000313" key="1">
    <source>
        <dbReference type="EMBL" id="VDO65408.1"/>
    </source>
</evidence>
<evidence type="ECO:0000313" key="2">
    <source>
        <dbReference type="Proteomes" id="UP000267606"/>
    </source>
</evidence>
<organism evidence="3">
    <name type="scientific">Onchocerca flexuosa</name>
    <dbReference type="NCBI Taxonomy" id="387005"/>
    <lineage>
        <taxon>Eukaryota</taxon>
        <taxon>Metazoa</taxon>
        <taxon>Ecdysozoa</taxon>
        <taxon>Nematoda</taxon>
        <taxon>Chromadorea</taxon>
        <taxon>Rhabditida</taxon>
        <taxon>Spirurina</taxon>
        <taxon>Spiruromorpha</taxon>
        <taxon>Filarioidea</taxon>
        <taxon>Onchocercidae</taxon>
        <taxon>Onchocerca</taxon>
    </lineage>
</organism>
<dbReference type="WBParaSite" id="OFLC_0001004801-mRNA-1">
    <property type="protein sequence ID" value="OFLC_0001004801-mRNA-1"/>
    <property type="gene ID" value="OFLC_0001004801"/>
</dbReference>
<protein>
    <submittedName>
        <fullName evidence="3">Calpain catalytic domain-containing protein</fullName>
    </submittedName>
</protein>
<accession>A0A183HRD7</accession>
<reference evidence="1 2" key="2">
    <citation type="submission" date="2018-11" db="EMBL/GenBank/DDBJ databases">
        <authorList>
            <consortium name="Pathogen Informatics"/>
        </authorList>
    </citation>
    <scope>NUCLEOTIDE SEQUENCE [LARGE SCALE GENOMIC DNA]</scope>
</reference>
<dbReference type="AlphaFoldDB" id="A0A183HRD7"/>
<gene>
    <name evidence="1" type="ORF">OFLC_LOCUS10046</name>
</gene>
<dbReference type="EMBL" id="UZAJ01012986">
    <property type="protein sequence ID" value="VDO65408.1"/>
    <property type="molecule type" value="Genomic_DNA"/>
</dbReference>
<name>A0A183HRD7_9BILA</name>
<reference evidence="3" key="1">
    <citation type="submission" date="2016-06" db="UniProtKB">
        <authorList>
            <consortium name="WormBaseParasite"/>
        </authorList>
    </citation>
    <scope>IDENTIFICATION</scope>
</reference>
<sequence length="80" mass="9433">MEDKLSVFYFQVHDGPNREGALFCRSGTWVEILDKRTAEYEAKTNEYSRPEYVRGTRLENSRFNIFGIQLCSDDVVHRHC</sequence>
<keyword evidence="2" id="KW-1185">Reference proteome</keyword>
<dbReference type="STRING" id="387005.A0A183HRD7"/>